<feature type="compositionally biased region" description="Basic and acidic residues" evidence="1">
    <location>
        <begin position="223"/>
        <end position="233"/>
    </location>
</feature>
<feature type="compositionally biased region" description="Low complexity" evidence="1">
    <location>
        <begin position="213"/>
        <end position="222"/>
    </location>
</feature>
<feature type="compositionally biased region" description="Polar residues" evidence="1">
    <location>
        <begin position="243"/>
        <end position="253"/>
    </location>
</feature>
<gene>
    <name evidence="2" type="ORF">NW762_008669</name>
</gene>
<evidence type="ECO:0000256" key="1">
    <source>
        <dbReference type="SAM" id="MobiDB-lite"/>
    </source>
</evidence>
<feature type="region of interest" description="Disordered" evidence="1">
    <location>
        <begin position="213"/>
        <end position="269"/>
    </location>
</feature>
<organism evidence="2 3">
    <name type="scientific">Fusarium torreyae</name>
    <dbReference type="NCBI Taxonomy" id="1237075"/>
    <lineage>
        <taxon>Eukaryota</taxon>
        <taxon>Fungi</taxon>
        <taxon>Dikarya</taxon>
        <taxon>Ascomycota</taxon>
        <taxon>Pezizomycotina</taxon>
        <taxon>Sordariomycetes</taxon>
        <taxon>Hypocreomycetidae</taxon>
        <taxon>Hypocreales</taxon>
        <taxon>Nectriaceae</taxon>
        <taxon>Fusarium</taxon>
    </lineage>
</organism>
<dbReference type="EMBL" id="JAOQAZ010000017">
    <property type="protein sequence ID" value="KAJ4257545.1"/>
    <property type="molecule type" value="Genomic_DNA"/>
</dbReference>
<name>A0A9W8RZ19_9HYPO</name>
<dbReference type="AlphaFoldDB" id="A0A9W8RZ19"/>
<dbReference type="OrthoDB" id="5073644at2759"/>
<evidence type="ECO:0000313" key="3">
    <source>
        <dbReference type="Proteomes" id="UP001152049"/>
    </source>
</evidence>
<sequence length="483" mass="55949">MEWIEMQLKLDKRWSTDYPHVLSPLAESAIRFLMYACPFSEDWDKMKTLIVVNKFLNGLVAGQMMRRGQQWLICNPMPQPVNMPNLDYGEVPEGTQPKRPSALLDPKENLREIFRELYNHVFRMRLADNIARGNNSWTESLSASQEWVAKWNPGGRKMRTSLGCYVHRPEQGMFAHVIGAGFQERCTLSVHIRSRENPNIAILLARLVNAQMGQSQGSMSDQSHPHPFWDRSPRPPGRRTGEPSWSQTRTRSIAPQPRMRRFSSSPEPPGDQIAMLHHMDWQARGAMTSYDDGKYIFSEQPNQIQYRHYAQLLLHVQGIGTNFWAQQMYFAPNFGFRLQFAREPFRAYGHIFHLDEHVYQQRLANHQFNMSQPLNLRQGQAQEELRSSIPCLALTTRPYNVMQDELGVRPTFIFMPTQYYNQSMNQQASFNGDPTSSWNSVLPWSHNSVMEMSLTGNGFADTQNPASRLDDLMEKCEDNLQFE</sequence>
<proteinExistence type="predicted"/>
<protein>
    <submittedName>
        <fullName evidence="2">Uncharacterized protein</fullName>
    </submittedName>
</protein>
<comment type="caution">
    <text evidence="2">The sequence shown here is derived from an EMBL/GenBank/DDBJ whole genome shotgun (WGS) entry which is preliminary data.</text>
</comment>
<accession>A0A9W8RZ19</accession>
<evidence type="ECO:0000313" key="2">
    <source>
        <dbReference type="EMBL" id="KAJ4257545.1"/>
    </source>
</evidence>
<reference evidence="2" key="1">
    <citation type="submission" date="2022-09" db="EMBL/GenBank/DDBJ databases">
        <title>Fusarium specimens isolated from Avocado Roots.</title>
        <authorList>
            <person name="Stajich J."/>
            <person name="Roper C."/>
            <person name="Heimlech-Rivalta G."/>
        </authorList>
    </citation>
    <scope>NUCLEOTIDE SEQUENCE</scope>
    <source>
        <strain evidence="2">CF00136</strain>
    </source>
</reference>
<keyword evidence="3" id="KW-1185">Reference proteome</keyword>
<dbReference type="Proteomes" id="UP001152049">
    <property type="component" value="Unassembled WGS sequence"/>
</dbReference>